<evidence type="ECO:0000256" key="3">
    <source>
        <dbReference type="ARBA" id="ARBA00022691"/>
    </source>
</evidence>
<dbReference type="EMBL" id="CP002792">
    <property type="protein sequence ID" value="AEH07554.1"/>
    <property type="molecule type" value="Genomic_DNA"/>
</dbReference>
<name>F8AKL7_METOI</name>
<sequence>MESYLKKLRNKYLKRRKKKNPNMPIATWIQDDVFLDKSIGKSITIILRTVGCRWAYESGGCTMCSYLMDSSPIKISAENIINQFEYALNKYREEILKNPEKYSIKLFTSGSFLDEFEVPKDAKEHIFKKLNELPIKEIAVESRPEFINDYNLKIIRDYVDNNINVEIGTGIETLNEKIRNTSIHKGVSIDDIKKAIETAKKYNVGIKAYLLIKPLFITEKQAIIDSIHSANECINMGVSRISYCPATIHKGTLTEVLWKKNQYRPPFLWSVLEILKEVKSQNLDKLIMCDTAGIPSSRGAHNKIGCECNYKLKEILNDFTITQDLSLIEGALNSECECKKYWEEFIRFEEKNIVPLGDEK</sequence>
<dbReference type="NCBIfam" id="TIGR01210">
    <property type="entry name" value="archaeosine biosynthesis radical SAM protein RaSEA"/>
    <property type="match status" value="1"/>
</dbReference>
<keyword evidence="2" id="KW-0004">4Fe-4S</keyword>
<evidence type="ECO:0000256" key="6">
    <source>
        <dbReference type="ARBA" id="ARBA00023014"/>
    </source>
</evidence>
<dbReference type="PIRSF" id="PIRSF004954">
    <property type="entry name" value="Radical_SAM"/>
    <property type="match status" value="1"/>
</dbReference>
<keyword evidence="3" id="KW-0949">S-adenosyl-L-methionine</keyword>
<dbReference type="SUPFAM" id="SSF102114">
    <property type="entry name" value="Radical SAM enzymes"/>
    <property type="match status" value="1"/>
</dbReference>
<dbReference type="HOGENOM" id="CLU_060488_0_0_2"/>
<dbReference type="OrthoDB" id="105445at2157"/>
<dbReference type="AlphaFoldDB" id="F8AKL7"/>
<evidence type="ECO:0000256" key="1">
    <source>
        <dbReference type="ARBA" id="ARBA00001966"/>
    </source>
</evidence>
<comment type="cofactor">
    <cofactor evidence="1">
        <name>[4Fe-4S] cluster</name>
        <dbReference type="ChEBI" id="CHEBI:49883"/>
    </cofactor>
</comment>
<dbReference type="InterPro" id="IPR006638">
    <property type="entry name" value="Elp3/MiaA/NifB-like_rSAM"/>
</dbReference>
<keyword evidence="6" id="KW-0411">Iron-sulfur</keyword>
<dbReference type="PROSITE" id="PS51918">
    <property type="entry name" value="RADICAL_SAM"/>
    <property type="match status" value="1"/>
</dbReference>
<dbReference type="GeneID" id="10773749"/>
<dbReference type="InterPro" id="IPR005909">
    <property type="entry name" value="RaSEA"/>
</dbReference>
<evidence type="ECO:0000256" key="2">
    <source>
        <dbReference type="ARBA" id="ARBA00022485"/>
    </source>
</evidence>
<dbReference type="Proteomes" id="UP000009296">
    <property type="component" value="Chromosome"/>
</dbReference>
<dbReference type="GO" id="GO:0003824">
    <property type="term" value="F:catalytic activity"/>
    <property type="evidence" value="ECO:0007669"/>
    <property type="project" value="InterPro"/>
</dbReference>
<dbReference type="GO" id="GO:0002926">
    <property type="term" value="P:tRNA wobble base 5-methoxycarbonylmethyl-2-thiouridinylation"/>
    <property type="evidence" value="ECO:0007669"/>
    <property type="project" value="TreeGrafter"/>
</dbReference>
<dbReference type="Pfam" id="PF04055">
    <property type="entry name" value="Radical_SAM"/>
    <property type="match status" value="1"/>
</dbReference>
<dbReference type="SFLD" id="SFLDS00029">
    <property type="entry name" value="Radical_SAM"/>
    <property type="match status" value="1"/>
</dbReference>
<evidence type="ECO:0000313" key="8">
    <source>
        <dbReference type="EMBL" id="AEH07554.1"/>
    </source>
</evidence>
<evidence type="ECO:0000259" key="7">
    <source>
        <dbReference type="PROSITE" id="PS51918"/>
    </source>
</evidence>
<gene>
    <name evidence="8" type="ordered locus">Metok_1591</name>
</gene>
<proteinExistence type="predicted"/>
<dbReference type="STRING" id="647113.Metok_1591"/>
<dbReference type="PANTHER" id="PTHR11135:SF0">
    <property type="entry name" value="ELONGATOR COMPLEX PROTEIN 3"/>
    <property type="match status" value="1"/>
</dbReference>
<dbReference type="eggNOG" id="arCOG01360">
    <property type="taxonomic scope" value="Archaea"/>
</dbReference>
<dbReference type="GO" id="GO:0051539">
    <property type="term" value="F:4 iron, 4 sulfur cluster binding"/>
    <property type="evidence" value="ECO:0007669"/>
    <property type="project" value="UniProtKB-KW"/>
</dbReference>
<keyword evidence="4" id="KW-0479">Metal-binding</keyword>
<dbReference type="GO" id="GO:0005737">
    <property type="term" value="C:cytoplasm"/>
    <property type="evidence" value="ECO:0007669"/>
    <property type="project" value="TreeGrafter"/>
</dbReference>
<organism evidence="8 9">
    <name type="scientific">Methanothermococcus okinawensis (strain DSM 14208 / JCM 11175 / IH1)</name>
    <dbReference type="NCBI Taxonomy" id="647113"/>
    <lineage>
        <taxon>Archaea</taxon>
        <taxon>Methanobacteriati</taxon>
        <taxon>Methanobacteriota</taxon>
        <taxon>Methanomada group</taxon>
        <taxon>Methanococci</taxon>
        <taxon>Methanococcales</taxon>
        <taxon>Methanococcaceae</taxon>
        <taxon>Methanothermococcus</taxon>
    </lineage>
</organism>
<dbReference type="InterPro" id="IPR039661">
    <property type="entry name" value="ELP3"/>
</dbReference>
<feature type="domain" description="Radical SAM core" evidence="7">
    <location>
        <begin position="38"/>
        <end position="290"/>
    </location>
</feature>
<evidence type="ECO:0000256" key="5">
    <source>
        <dbReference type="ARBA" id="ARBA00023004"/>
    </source>
</evidence>
<reference evidence="8" key="1">
    <citation type="submission" date="2011-05" db="EMBL/GenBank/DDBJ databases">
        <title>Complete sequence of chromosome of Methanothermococcus okinawensis IH1.</title>
        <authorList>
            <consortium name="US DOE Joint Genome Institute"/>
            <person name="Lucas S."/>
            <person name="Han J."/>
            <person name="Lapidus A."/>
            <person name="Cheng J.-F."/>
            <person name="Goodwin L."/>
            <person name="Pitluck S."/>
            <person name="Peters L."/>
            <person name="Mikhailova N."/>
            <person name="Held B."/>
            <person name="Han C."/>
            <person name="Tapia R."/>
            <person name="Land M."/>
            <person name="Hauser L."/>
            <person name="Kyrpides N."/>
            <person name="Ivanova N."/>
            <person name="Pagani I."/>
            <person name="Sieprawska-Lupa M."/>
            <person name="Takai K."/>
            <person name="Miyazaki J."/>
            <person name="Whitman W."/>
            <person name="Woyke T."/>
        </authorList>
    </citation>
    <scope>NUCLEOTIDE SEQUENCE [LARGE SCALE GENOMIC DNA]</scope>
    <source>
        <strain evidence="8">IH1</strain>
    </source>
</reference>
<dbReference type="RefSeq" id="WP_013867728.1">
    <property type="nucleotide sequence ID" value="NC_015636.1"/>
</dbReference>
<dbReference type="KEGG" id="mok:Metok_1591"/>
<keyword evidence="9" id="KW-1185">Reference proteome</keyword>
<dbReference type="InterPro" id="IPR007197">
    <property type="entry name" value="rSAM"/>
</dbReference>
<keyword evidence="5" id="KW-0408">Iron</keyword>
<dbReference type="GO" id="GO:0046872">
    <property type="term" value="F:metal ion binding"/>
    <property type="evidence" value="ECO:0007669"/>
    <property type="project" value="UniProtKB-KW"/>
</dbReference>
<dbReference type="SMART" id="SM00729">
    <property type="entry name" value="Elp3"/>
    <property type="match status" value="1"/>
</dbReference>
<dbReference type="PANTHER" id="PTHR11135">
    <property type="entry name" value="HISTONE ACETYLTRANSFERASE-RELATED"/>
    <property type="match status" value="1"/>
</dbReference>
<protein>
    <recommendedName>
        <fullName evidence="7">Radical SAM core domain-containing protein</fullName>
    </recommendedName>
</protein>
<evidence type="ECO:0000313" key="9">
    <source>
        <dbReference type="Proteomes" id="UP000009296"/>
    </source>
</evidence>
<accession>F8AKL7</accession>
<evidence type="ECO:0000256" key="4">
    <source>
        <dbReference type="ARBA" id="ARBA00022723"/>
    </source>
</evidence>
<dbReference type="InterPro" id="IPR058240">
    <property type="entry name" value="rSAM_sf"/>
</dbReference>